<proteinExistence type="predicted"/>
<keyword evidence="2" id="KW-1185">Reference proteome</keyword>
<organism evidence="1 2">
    <name type="scientific">Batillaria attramentaria</name>
    <dbReference type="NCBI Taxonomy" id="370345"/>
    <lineage>
        <taxon>Eukaryota</taxon>
        <taxon>Metazoa</taxon>
        <taxon>Spiralia</taxon>
        <taxon>Lophotrochozoa</taxon>
        <taxon>Mollusca</taxon>
        <taxon>Gastropoda</taxon>
        <taxon>Caenogastropoda</taxon>
        <taxon>Sorbeoconcha</taxon>
        <taxon>Cerithioidea</taxon>
        <taxon>Batillariidae</taxon>
        <taxon>Batillaria</taxon>
    </lineage>
</organism>
<protein>
    <submittedName>
        <fullName evidence="1">Uncharacterized protein</fullName>
    </submittedName>
</protein>
<evidence type="ECO:0000313" key="1">
    <source>
        <dbReference type="EMBL" id="KAK7502812.1"/>
    </source>
</evidence>
<gene>
    <name evidence="1" type="ORF">BaRGS_00006062</name>
</gene>
<dbReference type="AlphaFoldDB" id="A0ABD0LV57"/>
<evidence type="ECO:0000313" key="2">
    <source>
        <dbReference type="Proteomes" id="UP001519460"/>
    </source>
</evidence>
<sequence length="111" mass="12035">MCQKDLARGHQGQGGRETAYHCLQRKSTRHINVLMIVLLSQNLEKKKKSVGLGCEEEAGGVGGVVCNADLRGHPRKNRKTTLCRKPSKLSINSVPSLSPWTSGWPSSGGII</sequence>
<name>A0ABD0LV57_9CAEN</name>
<accession>A0ABD0LV57</accession>
<reference evidence="1 2" key="1">
    <citation type="journal article" date="2023" name="Sci. Data">
        <title>Genome assembly of the Korean intertidal mud-creeper Batillaria attramentaria.</title>
        <authorList>
            <person name="Patra A.K."/>
            <person name="Ho P.T."/>
            <person name="Jun S."/>
            <person name="Lee S.J."/>
            <person name="Kim Y."/>
            <person name="Won Y.J."/>
        </authorList>
    </citation>
    <scope>NUCLEOTIDE SEQUENCE [LARGE SCALE GENOMIC DNA]</scope>
    <source>
        <strain evidence="1">Wonlab-2016</strain>
    </source>
</reference>
<dbReference type="Proteomes" id="UP001519460">
    <property type="component" value="Unassembled WGS sequence"/>
</dbReference>
<dbReference type="EMBL" id="JACVVK020000024">
    <property type="protein sequence ID" value="KAK7502812.1"/>
    <property type="molecule type" value="Genomic_DNA"/>
</dbReference>
<comment type="caution">
    <text evidence="1">The sequence shown here is derived from an EMBL/GenBank/DDBJ whole genome shotgun (WGS) entry which is preliminary data.</text>
</comment>